<dbReference type="InterPro" id="IPR006566">
    <property type="entry name" value="FBD"/>
</dbReference>
<dbReference type="AlphaFoldDB" id="A0A6D2JMV2"/>
<evidence type="ECO:0000313" key="3">
    <source>
        <dbReference type="EMBL" id="CAA7042397.1"/>
    </source>
</evidence>
<dbReference type="EMBL" id="CACVBM020001268">
    <property type="protein sequence ID" value="CAA7042397.1"/>
    <property type="molecule type" value="Genomic_DNA"/>
</dbReference>
<dbReference type="Pfam" id="PF08387">
    <property type="entry name" value="FBD"/>
    <property type="match status" value="1"/>
</dbReference>
<evidence type="ECO:0000313" key="4">
    <source>
        <dbReference type="EMBL" id="CAA7046506.1"/>
    </source>
</evidence>
<organism evidence="3 5">
    <name type="scientific">Microthlaspi erraticum</name>
    <dbReference type="NCBI Taxonomy" id="1685480"/>
    <lineage>
        <taxon>Eukaryota</taxon>
        <taxon>Viridiplantae</taxon>
        <taxon>Streptophyta</taxon>
        <taxon>Embryophyta</taxon>
        <taxon>Tracheophyta</taxon>
        <taxon>Spermatophyta</taxon>
        <taxon>Magnoliopsida</taxon>
        <taxon>eudicotyledons</taxon>
        <taxon>Gunneridae</taxon>
        <taxon>Pentapetalae</taxon>
        <taxon>rosids</taxon>
        <taxon>malvids</taxon>
        <taxon>Brassicales</taxon>
        <taxon>Brassicaceae</taxon>
        <taxon>Coluteocarpeae</taxon>
        <taxon>Microthlaspi</taxon>
    </lineage>
</organism>
<feature type="domain" description="FBD" evidence="1">
    <location>
        <begin position="33"/>
        <end position="99"/>
    </location>
</feature>
<proteinExistence type="predicted"/>
<dbReference type="EMBL" id="CACVBM020001240">
    <property type="protein sequence ID" value="CAA7041022.1"/>
    <property type="molecule type" value="Genomic_DNA"/>
</dbReference>
<reference evidence="3 5" key="1">
    <citation type="submission" date="2020-01" db="EMBL/GenBank/DDBJ databases">
        <authorList>
            <person name="Mishra B."/>
        </authorList>
    </citation>
    <scope>NUCLEOTIDE SEQUENCE [LARGE SCALE GENOMIC DNA]</scope>
</reference>
<dbReference type="EMBL" id="CACVBM020001351">
    <property type="protein sequence ID" value="CAA7046506.1"/>
    <property type="molecule type" value="Genomic_DNA"/>
</dbReference>
<evidence type="ECO:0000313" key="2">
    <source>
        <dbReference type="EMBL" id="CAA7041022.1"/>
    </source>
</evidence>
<gene>
    <name evidence="2" type="ORF">MERR_LOCUS28257</name>
    <name evidence="3" type="ORF">MERR_LOCUS29632</name>
    <name evidence="4" type="ORF">MERR_LOCUS33741</name>
</gene>
<dbReference type="SMART" id="SM00579">
    <property type="entry name" value="FBD"/>
    <property type="match status" value="1"/>
</dbReference>
<protein>
    <recommendedName>
        <fullName evidence="1">FBD domain-containing protein</fullName>
    </recommendedName>
</protein>
<keyword evidence="5" id="KW-1185">Reference proteome</keyword>
<evidence type="ECO:0000313" key="5">
    <source>
        <dbReference type="Proteomes" id="UP000467841"/>
    </source>
</evidence>
<accession>A0A6D2JMV2</accession>
<name>A0A6D2JMV2_9BRAS</name>
<evidence type="ECO:0000259" key="1">
    <source>
        <dbReference type="SMART" id="SM00579"/>
    </source>
</evidence>
<sequence>MLDASPKLQVLKLIGHWYCGKDTSCDNWNERKNVMLLNLETFVWHGDIKQLKEEKEVAKYILRATIYIKGLTPDKRLELLEELESVVRASNSSCQLLLLEGFTPPL</sequence>
<dbReference type="Proteomes" id="UP000467841">
    <property type="component" value="Unassembled WGS sequence"/>
</dbReference>